<dbReference type="EC" id="6.3.3.1" evidence="4"/>
<keyword evidence="6" id="KW-0963">Cytoplasm</keyword>
<feature type="domain" description="PurM-like C-terminal" evidence="16">
    <location>
        <begin position="166"/>
        <end position="332"/>
    </location>
</feature>
<dbReference type="Pfam" id="PF02769">
    <property type="entry name" value="AIRS_C"/>
    <property type="match status" value="1"/>
</dbReference>
<comment type="similarity">
    <text evidence="3">Belongs to the AIR synthase family.</text>
</comment>
<evidence type="ECO:0000256" key="12">
    <source>
        <dbReference type="ARBA" id="ARBA00032931"/>
    </source>
</evidence>
<evidence type="ECO:0000256" key="10">
    <source>
        <dbReference type="ARBA" id="ARBA00022840"/>
    </source>
</evidence>
<dbReference type="PANTHER" id="PTHR10520">
    <property type="entry name" value="TRIFUNCTIONAL PURINE BIOSYNTHETIC PROTEIN ADENOSINE-3-RELATED"/>
    <property type="match status" value="1"/>
</dbReference>
<dbReference type="GO" id="GO:0005524">
    <property type="term" value="F:ATP binding"/>
    <property type="evidence" value="ECO:0007669"/>
    <property type="project" value="UniProtKB-KW"/>
</dbReference>
<sequence>VNINTGNEAVDLIKDGVKSTFTSNVLTELGSFGSLYDLKPILENYNNPVMVQSIDGVGTKIIIARKLGKFDTIGIDLLSACTNDIIVMGARPLTFLDYIANDKLEPEIVEEIMSGMVKACKEIDVSLVGGEMAEMPDTYLPGEHDLVGIITGIVEKDKIITGESIKPGDVVLGLPSNGLHTNGYSLARKLFFEISGYGVNDRIPELEKSVGLTLLEPHINYTNHVFSVMDKDINIKGIAHITGGGLVENIPRILPDGCGVEVHKELWPSVPVFNVMQSIGDMDETEMYRVFNMGIGMVFIVNPADVDPVKDAIKNLAEVYGIGSVISGNKNVAIT</sequence>
<dbReference type="NCBIfam" id="TIGR00878">
    <property type="entry name" value="purM"/>
    <property type="match status" value="1"/>
</dbReference>
<dbReference type="InterPro" id="IPR036921">
    <property type="entry name" value="PurM-like_N_sf"/>
</dbReference>
<dbReference type="SUPFAM" id="SSF56042">
    <property type="entry name" value="PurM C-terminal domain-like"/>
    <property type="match status" value="1"/>
</dbReference>
<evidence type="ECO:0000256" key="1">
    <source>
        <dbReference type="ARBA" id="ARBA00004496"/>
    </source>
</evidence>
<proteinExistence type="inferred from homology"/>
<dbReference type="CDD" id="cd02196">
    <property type="entry name" value="PurM"/>
    <property type="match status" value="1"/>
</dbReference>
<dbReference type="EMBL" id="UINC01005996">
    <property type="protein sequence ID" value="SVA24833.1"/>
    <property type="molecule type" value="Genomic_DNA"/>
</dbReference>
<dbReference type="PANTHER" id="PTHR10520:SF12">
    <property type="entry name" value="TRIFUNCTIONAL PURINE BIOSYNTHETIC PROTEIN ADENOSINE-3"/>
    <property type="match status" value="1"/>
</dbReference>
<dbReference type="FunFam" id="3.90.650.10:FF:000011">
    <property type="entry name" value="Phosphoribosylformylglycinamidine cyclo-ligase"/>
    <property type="match status" value="1"/>
</dbReference>
<comment type="catalytic activity">
    <reaction evidence="14">
        <text>2-formamido-N(1)-(5-O-phospho-beta-D-ribosyl)acetamidine + ATP = 5-amino-1-(5-phospho-beta-D-ribosyl)imidazole + ADP + phosphate + H(+)</text>
        <dbReference type="Rhea" id="RHEA:23032"/>
        <dbReference type="ChEBI" id="CHEBI:15378"/>
        <dbReference type="ChEBI" id="CHEBI:30616"/>
        <dbReference type="ChEBI" id="CHEBI:43474"/>
        <dbReference type="ChEBI" id="CHEBI:137981"/>
        <dbReference type="ChEBI" id="CHEBI:147287"/>
        <dbReference type="ChEBI" id="CHEBI:456216"/>
        <dbReference type="EC" id="6.3.3.1"/>
    </reaction>
</comment>
<dbReference type="GO" id="GO:0005829">
    <property type="term" value="C:cytosol"/>
    <property type="evidence" value="ECO:0007669"/>
    <property type="project" value="TreeGrafter"/>
</dbReference>
<dbReference type="InterPro" id="IPR036676">
    <property type="entry name" value="PurM-like_C_sf"/>
</dbReference>
<evidence type="ECO:0000256" key="4">
    <source>
        <dbReference type="ARBA" id="ARBA00013047"/>
    </source>
</evidence>
<evidence type="ECO:0000256" key="3">
    <source>
        <dbReference type="ARBA" id="ARBA00010280"/>
    </source>
</evidence>
<comment type="subcellular location">
    <subcellularLocation>
        <location evidence="1">Cytoplasm</location>
    </subcellularLocation>
</comment>
<dbReference type="InterPro" id="IPR016188">
    <property type="entry name" value="PurM-like_N"/>
</dbReference>
<evidence type="ECO:0000256" key="5">
    <source>
        <dbReference type="ARBA" id="ARBA00020367"/>
    </source>
</evidence>
<dbReference type="HAMAP" id="MF_00741">
    <property type="entry name" value="AIRS"/>
    <property type="match status" value="1"/>
</dbReference>
<evidence type="ECO:0000256" key="11">
    <source>
        <dbReference type="ARBA" id="ARBA00031908"/>
    </source>
</evidence>
<reference evidence="17" key="1">
    <citation type="submission" date="2018-05" db="EMBL/GenBank/DDBJ databases">
        <authorList>
            <person name="Lanie J.A."/>
            <person name="Ng W.-L."/>
            <person name="Kazmierczak K.M."/>
            <person name="Andrzejewski T.M."/>
            <person name="Davidsen T.M."/>
            <person name="Wayne K.J."/>
            <person name="Tettelin H."/>
            <person name="Glass J.I."/>
            <person name="Rusch D."/>
            <person name="Podicherti R."/>
            <person name="Tsui H.-C.T."/>
            <person name="Winkler M.E."/>
        </authorList>
    </citation>
    <scope>NUCLEOTIDE SEQUENCE</scope>
</reference>
<dbReference type="GO" id="GO:0006189">
    <property type="term" value="P:'de novo' IMP biosynthetic process"/>
    <property type="evidence" value="ECO:0007669"/>
    <property type="project" value="UniProtKB-UniPathway"/>
</dbReference>
<gene>
    <name evidence="17" type="ORF">METZ01_LOCUS77687</name>
</gene>
<evidence type="ECO:0000259" key="16">
    <source>
        <dbReference type="Pfam" id="PF02769"/>
    </source>
</evidence>
<name>A0A381UDV7_9ZZZZ</name>
<organism evidence="17">
    <name type="scientific">marine metagenome</name>
    <dbReference type="NCBI Taxonomy" id="408172"/>
    <lineage>
        <taxon>unclassified sequences</taxon>
        <taxon>metagenomes</taxon>
        <taxon>ecological metagenomes</taxon>
    </lineage>
</organism>
<dbReference type="UniPathway" id="UPA00074">
    <property type="reaction ID" value="UER00129"/>
</dbReference>
<dbReference type="GO" id="GO:0046084">
    <property type="term" value="P:adenine biosynthetic process"/>
    <property type="evidence" value="ECO:0007669"/>
    <property type="project" value="TreeGrafter"/>
</dbReference>
<evidence type="ECO:0000256" key="14">
    <source>
        <dbReference type="ARBA" id="ARBA00049057"/>
    </source>
</evidence>
<keyword evidence="9" id="KW-0658">Purine biosynthesis</keyword>
<evidence type="ECO:0000256" key="7">
    <source>
        <dbReference type="ARBA" id="ARBA00022598"/>
    </source>
</evidence>
<evidence type="ECO:0000256" key="9">
    <source>
        <dbReference type="ARBA" id="ARBA00022755"/>
    </source>
</evidence>
<dbReference type="GO" id="GO:0004641">
    <property type="term" value="F:phosphoribosylformylglycinamidine cyclo-ligase activity"/>
    <property type="evidence" value="ECO:0007669"/>
    <property type="project" value="UniProtKB-EC"/>
</dbReference>
<dbReference type="Pfam" id="PF00586">
    <property type="entry name" value="AIRS"/>
    <property type="match status" value="1"/>
</dbReference>
<dbReference type="SUPFAM" id="SSF55326">
    <property type="entry name" value="PurM N-terminal domain-like"/>
    <property type="match status" value="1"/>
</dbReference>
<evidence type="ECO:0000313" key="17">
    <source>
        <dbReference type="EMBL" id="SVA24833.1"/>
    </source>
</evidence>
<accession>A0A381UDV7</accession>
<dbReference type="Gene3D" id="3.90.650.10">
    <property type="entry name" value="PurM-like C-terminal domain"/>
    <property type="match status" value="1"/>
</dbReference>
<keyword evidence="8" id="KW-0547">Nucleotide-binding</keyword>
<evidence type="ECO:0000259" key="15">
    <source>
        <dbReference type="Pfam" id="PF00586"/>
    </source>
</evidence>
<protein>
    <recommendedName>
        <fullName evidence="5">Phosphoribosylformylglycinamidine cyclo-ligase</fullName>
        <ecNumber evidence="4">6.3.3.1</ecNumber>
    </recommendedName>
    <alternativeName>
        <fullName evidence="12">AIR synthase</fullName>
    </alternativeName>
    <alternativeName>
        <fullName evidence="13">AIRS</fullName>
    </alternativeName>
    <alternativeName>
        <fullName evidence="11">Phosphoribosyl-aminoimidazole synthetase</fullName>
    </alternativeName>
</protein>
<feature type="non-terminal residue" evidence="17">
    <location>
        <position position="1"/>
    </location>
</feature>
<evidence type="ECO:0000256" key="6">
    <source>
        <dbReference type="ARBA" id="ARBA00022490"/>
    </source>
</evidence>
<dbReference type="InterPro" id="IPR010918">
    <property type="entry name" value="PurM-like_C_dom"/>
</dbReference>
<evidence type="ECO:0000256" key="8">
    <source>
        <dbReference type="ARBA" id="ARBA00022741"/>
    </source>
</evidence>
<dbReference type="GO" id="GO:0004637">
    <property type="term" value="F:phosphoribosylamine-glycine ligase activity"/>
    <property type="evidence" value="ECO:0007669"/>
    <property type="project" value="TreeGrafter"/>
</dbReference>
<dbReference type="InterPro" id="IPR004733">
    <property type="entry name" value="PurM_cligase"/>
</dbReference>
<feature type="domain" description="PurM-like N-terminal" evidence="15">
    <location>
        <begin position="49"/>
        <end position="154"/>
    </location>
</feature>
<evidence type="ECO:0000256" key="13">
    <source>
        <dbReference type="ARBA" id="ARBA00033093"/>
    </source>
</evidence>
<dbReference type="Gene3D" id="3.30.1330.10">
    <property type="entry name" value="PurM-like, N-terminal domain"/>
    <property type="match status" value="1"/>
</dbReference>
<evidence type="ECO:0000256" key="2">
    <source>
        <dbReference type="ARBA" id="ARBA00004686"/>
    </source>
</evidence>
<comment type="pathway">
    <text evidence="2">Purine metabolism; IMP biosynthesis via de novo pathway; 5-amino-1-(5-phospho-D-ribosyl)imidazole from N(2)-formyl-N(1)-(5-phospho-D-ribosyl)glycinamide: step 2/2.</text>
</comment>
<keyword evidence="10" id="KW-0067">ATP-binding</keyword>
<keyword evidence="7" id="KW-0436">Ligase</keyword>
<dbReference type="AlphaFoldDB" id="A0A381UDV7"/>